<dbReference type="Proteomes" id="UP001495910">
    <property type="component" value="Unassembled WGS sequence"/>
</dbReference>
<proteinExistence type="predicted"/>
<organism evidence="1 2">
    <name type="scientific">Collimonas rhizosphaerae</name>
    <dbReference type="NCBI Taxonomy" id="3126357"/>
    <lineage>
        <taxon>Bacteria</taxon>
        <taxon>Pseudomonadati</taxon>
        <taxon>Pseudomonadota</taxon>
        <taxon>Betaproteobacteria</taxon>
        <taxon>Burkholderiales</taxon>
        <taxon>Oxalobacteraceae</taxon>
        <taxon>Collimonas</taxon>
    </lineage>
</organism>
<accession>A0ABU9PWU3</accession>
<evidence type="ECO:0000313" key="1">
    <source>
        <dbReference type="EMBL" id="MEM4988469.1"/>
    </source>
</evidence>
<dbReference type="EMBL" id="JBANDC010000008">
    <property type="protein sequence ID" value="MEM4988469.1"/>
    <property type="molecule type" value="Genomic_DNA"/>
</dbReference>
<comment type="caution">
    <text evidence="1">The sequence shown here is derived from an EMBL/GenBank/DDBJ whole genome shotgun (WGS) entry which is preliminary data.</text>
</comment>
<name>A0ABU9PWU3_9BURK</name>
<keyword evidence="2" id="KW-1185">Reference proteome</keyword>
<reference evidence="1 2" key="1">
    <citation type="submission" date="2024-02" db="EMBL/GenBank/DDBJ databases">
        <title>Draft genome sequence of Collimonas sp. strain H4R21, an effective mineral-weathering bacterial strain isolated from the beech rhizosphere.</title>
        <authorList>
            <person name="Morin E."/>
            <person name="Uroz S."/>
            <person name="Leveau J.H.J."/>
            <person name="Kumar R."/>
            <person name="Rey M.W."/>
            <person name="Pham J."/>
        </authorList>
    </citation>
    <scope>NUCLEOTIDE SEQUENCE [LARGE SCALE GENOMIC DNA]</scope>
    <source>
        <strain evidence="1 2">H4R21</strain>
    </source>
</reference>
<protein>
    <submittedName>
        <fullName evidence="1">Plasmid replication initiator TrfA</fullName>
    </submittedName>
</protein>
<gene>
    <name evidence="1" type="primary">trfA</name>
    <name evidence="1" type="ORF">V8G57_13815</name>
</gene>
<sequence length="310" mass="35198">MDHRELRRTLDSGTDILSKVAQLAKRATARTLERRQSVAEVSKATIQLSIWPESTRGVPNGVLRSALFGAIRKGPRRYVEREQVHSLEGIRIIYTGARLDQGDLDVWETVLHVARLQALGNECCVTAYQLLKLLGKTDTGKNRSTLDHRLSRMKATGVDVQIGRYGYEGSLIDVVYRDIETRKYIIQLNPKLRALFEKDQWTAVDWNVRHELDGRPLAQWLHGFFASHAKPFPYTVKKLHALCGSENPDTHGFKRDVRKALDAVSAASTKHGQLFIADIRDDLVYVKKTPSNSQRRHLVKKAMNQINGRI</sequence>
<evidence type="ECO:0000313" key="2">
    <source>
        <dbReference type="Proteomes" id="UP001495910"/>
    </source>
</evidence>
<dbReference type="InterPro" id="IPR010751">
    <property type="entry name" value="TrfA"/>
</dbReference>
<dbReference type="RefSeq" id="WP_342829892.1">
    <property type="nucleotide sequence ID" value="NZ_JBANDC010000008.1"/>
</dbReference>
<dbReference type="Pfam" id="PF07042">
    <property type="entry name" value="TrfA"/>
    <property type="match status" value="1"/>
</dbReference>